<evidence type="ECO:0000313" key="2">
    <source>
        <dbReference type="Proteomes" id="UP000325577"/>
    </source>
</evidence>
<evidence type="ECO:0000313" key="1">
    <source>
        <dbReference type="EMBL" id="KAA8518076.1"/>
    </source>
</evidence>
<reference evidence="1 2" key="1">
    <citation type="submission" date="2019-09" db="EMBL/GenBank/DDBJ databases">
        <title>A chromosome-level genome assembly of the Chinese tupelo Nyssa sinensis.</title>
        <authorList>
            <person name="Yang X."/>
            <person name="Kang M."/>
            <person name="Yang Y."/>
            <person name="Xiong H."/>
            <person name="Wang M."/>
            <person name="Zhang Z."/>
            <person name="Wang Z."/>
            <person name="Wu H."/>
            <person name="Ma T."/>
            <person name="Liu J."/>
            <person name="Xi Z."/>
        </authorList>
    </citation>
    <scope>NUCLEOTIDE SEQUENCE [LARGE SCALE GENOMIC DNA]</scope>
    <source>
        <strain evidence="1">J267</strain>
        <tissue evidence="1">Leaf</tissue>
    </source>
</reference>
<protein>
    <submittedName>
        <fullName evidence="1">Uncharacterized protein</fullName>
    </submittedName>
</protein>
<dbReference type="AlphaFoldDB" id="A0A5J4ZKH9"/>
<proteinExistence type="predicted"/>
<dbReference type="OrthoDB" id="2019491at2759"/>
<name>A0A5J4ZKH9_9ASTE</name>
<organism evidence="1 2">
    <name type="scientific">Nyssa sinensis</name>
    <dbReference type="NCBI Taxonomy" id="561372"/>
    <lineage>
        <taxon>Eukaryota</taxon>
        <taxon>Viridiplantae</taxon>
        <taxon>Streptophyta</taxon>
        <taxon>Embryophyta</taxon>
        <taxon>Tracheophyta</taxon>
        <taxon>Spermatophyta</taxon>
        <taxon>Magnoliopsida</taxon>
        <taxon>eudicotyledons</taxon>
        <taxon>Gunneridae</taxon>
        <taxon>Pentapetalae</taxon>
        <taxon>asterids</taxon>
        <taxon>Cornales</taxon>
        <taxon>Nyssaceae</taxon>
        <taxon>Nyssa</taxon>
    </lineage>
</organism>
<gene>
    <name evidence="1" type="ORF">F0562_015550</name>
</gene>
<keyword evidence="2" id="KW-1185">Reference proteome</keyword>
<dbReference type="EMBL" id="CM018050">
    <property type="protein sequence ID" value="KAA8518076.1"/>
    <property type="molecule type" value="Genomic_DNA"/>
</dbReference>
<sequence>MANMAAEPVCLRTTGSDAPFSPKWKASILCKLRNYPPSSTIRASQSMDDKNKAFKELGMFSLKKKIEDTVLRAEMLAPAALELEEARLHQGGKEDT</sequence>
<accession>A0A5J4ZKH9</accession>
<dbReference type="Proteomes" id="UP000325577">
    <property type="component" value="Linkage Group LG7"/>
</dbReference>